<dbReference type="Proteomes" id="UP000004834">
    <property type="component" value="Unassembled WGS sequence"/>
</dbReference>
<comment type="caution">
    <text evidence="2">The sequence shown here is derived from an EMBL/GenBank/DDBJ whole genome shotgun (WGS) entry which is preliminary data.</text>
</comment>
<protein>
    <recommendedName>
        <fullName evidence="1">DUF695 domain-containing protein</fullName>
    </recommendedName>
</protein>
<dbReference type="AlphaFoldDB" id="A0AAV3F3Z4"/>
<sequence>MGFFDKLFGKGVKEANTVELETQYQQFWDWFIANESKFYKTIENHERVVEDFIDIVSPKLKDINPDFNMLTGMGKDGIGELIISPDGRLKSLPFVDDFIEAAPEHERWRFISCKPSVKGIGLNMNGFLLDEETVSFVPIHDDEYPDYIHLRFIIKECTPENEEEIGNALYMFLDNYLGEIKTMTMIDYLEVKGEESVEGELIPVSKLSDYLSYRETEFVEKYDSVIRNSEEDTYSILESNTDHEPLIVVVNTSFLNWDQKMSYPWVVKVSIKYKGREDGLPNKQDVTTMDDIEDVILESGNLHSVARETGAGERTLFFATKDYKNASIDVFKTIGLFTDRFDIDYTIYRDKYWMGLEVYTRAINNG</sequence>
<accession>A0AAV3F3Z4</accession>
<feature type="domain" description="DUF695" evidence="1">
    <location>
        <begin position="239"/>
        <end position="354"/>
    </location>
</feature>
<reference evidence="2 3" key="1">
    <citation type="submission" date="2011-11" db="EMBL/GenBank/DDBJ databases">
        <title>The Genome Sequence of Myroides odoratimimus CIP 101113.</title>
        <authorList>
            <person name="Earl A."/>
            <person name="Ward D."/>
            <person name="Feldgarden M."/>
            <person name="Gevers D."/>
            <person name="Huys G."/>
            <person name="Young S.K."/>
            <person name="Zeng Q."/>
            <person name="Gargeya S."/>
            <person name="Fitzgerald M."/>
            <person name="Haas B."/>
            <person name="Abouelleil A."/>
            <person name="Alvarado L."/>
            <person name="Arachchi H.M."/>
            <person name="Berlin A."/>
            <person name="Brown A."/>
            <person name="Chapman S.B."/>
            <person name="Chen Z."/>
            <person name="Dunbar C."/>
            <person name="Freedman E."/>
            <person name="Gearin G."/>
            <person name="Goldberg J."/>
            <person name="Griggs A."/>
            <person name="Gujja S."/>
            <person name="Heiman D."/>
            <person name="Howarth C."/>
            <person name="Larson L."/>
            <person name="Lui A."/>
            <person name="MacDonald P.J.P."/>
            <person name="Montmayeur A."/>
            <person name="Murphy C."/>
            <person name="Neiman D."/>
            <person name="Pearson M."/>
            <person name="Priest M."/>
            <person name="Roberts A."/>
            <person name="Saif S."/>
            <person name="Shea T."/>
            <person name="Shenoy N."/>
            <person name="Sisk P."/>
            <person name="Stolte C."/>
            <person name="Sykes S."/>
            <person name="Wortman J."/>
            <person name="Nusbaum C."/>
            <person name="Birren B."/>
        </authorList>
    </citation>
    <scope>NUCLEOTIDE SEQUENCE [LARGE SCALE GENOMIC DNA]</scope>
    <source>
        <strain evidence="2 3">CIP 101113</strain>
    </source>
</reference>
<evidence type="ECO:0000313" key="2">
    <source>
        <dbReference type="EMBL" id="EHO12658.1"/>
    </source>
</evidence>
<dbReference type="EMBL" id="AGEE01000017">
    <property type="protein sequence ID" value="EHO12658.1"/>
    <property type="molecule type" value="Genomic_DNA"/>
</dbReference>
<evidence type="ECO:0000259" key="1">
    <source>
        <dbReference type="Pfam" id="PF05117"/>
    </source>
</evidence>
<dbReference type="RefSeq" id="WP_006263533.1">
    <property type="nucleotide sequence ID" value="NZ_JH590837.1"/>
</dbReference>
<evidence type="ECO:0000313" key="3">
    <source>
        <dbReference type="Proteomes" id="UP000004834"/>
    </source>
</evidence>
<name>A0AAV3F3Z4_9FLAO</name>
<proteinExistence type="predicted"/>
<dbReference type="Pfam" id="PF05117">
    <property type="entry name" value="DUF695"/>
    <property type="match status" value="1"/>
</dbReference>
<dbReference type="InterPro" id="IPR016097">
    <property type="entry name" value="DUF695"/>
</dbReference>
<organism evidence="2 3">
    <name type="scientific">Myroides odoratimimus CIP 101113</name>
    <dbReference type="NCBI Taxonomy" id="883154"/>
    <lineage>
        <taxon>Bacteria</taxon>
        <taxon>Pseudomonadati</taxon>
        <taxon>Bacteroidota</taxon>
        <taxon>Flavobacteriia</taxon>
        <taxon>Flavobacteriales</taxon>
        <taxon>Flavobacteriaceae</taxon>
        <taxon>Myroides</taxon>
    </lineage>
</organism>
<gene>
    <name evidence="2" type="ORF">HMPREF9715_01813</name>
</gene>